<keyword evidence="4" id="KW-1185">Reference proteome</keyword>
<evidence type="ECO:0000256" key="2">
    <source>
        <dbReference type="SAM" id="Phobius"/>
    </source>
</evidence>
<dbReference type="STRING" id="767452.AVL62_06610"/>
<evidence type="ECO:0008006" key="5">
    <source>
        <dbReference type="Google" id="ProtNLM"/>
    </source>
</evidence>
<keyword evidence="2" id="KW-0472">Membrane</keyword>
<organism evidence="3 4">
    <name type="scientific">Serinicoccus chungangensis</name>
    <dbReference type="NCBI Taxonomy" id="767452"/>
    <lineage>
        <taxon>Bacteria</taxon>
        <taxon>Bacillati</taxon>
        <taxon>Actinomycetota</taxon>
        <taxon>Actinomycetes</taxon>
        <taxon>Micrococcales</taxon>
        <taxon>Ornithinimicrobiaceae</taxon>
        <taxon>Serinicoccus</taxon>
    </lineage>
</organism>
<keyword evidence="2" id="KW-1133">Transmembrane helix</keyword>
<feature type="transmembrane region" description="Helical" evidence="2">
    <location>
        <begin position="46"/>
        <end position="66"/>
    </location>
</feature>
<accession>A0A0W8IH47</accession>
<dbReference type="Proteomes" id="UP000054837">
    <property type="component" value="Unassembled WGS sequence"/>
</dbReference>
<gene>
    <name evidence="3" type="ORF">AVL62_06610</name>
</gene>
<dbReference type="AlphaFoldDB" id="A0A0W8IH47"/>
<name>A0A0W8IH47_9MICO</name>
<evidence type="ECO:0000256" key="1">
    <source>
        <dbReference type="SAM" id="MobiDB-lite"/>
    </source>
</evidence>
<feature type="region of interest" description="Disordered" evidence="1">
    <location>
        <begin position="140"/>
        <end position="159"/>
    </location>
</feature>
<dbReference type="EMBL" id="LQBL01000002">
    <property type="protein sequence ID" value="KUG59343.1"/>
    <property type="molecule type" value="Genomic_DNA"/>
</dbReference>
<proteinExistence type="predicted"/>
<feature type="transmembrane region" description="Helical" evidence="2">
    <location>
        <begin position="114"/>
        <end position="131"/>
    </location>
</feature>
<evidence type="ECO:0000313" key="4">
    <source>
        <dbReference type="Proteomes" id="UP000054837"/>
    </source>
</evidence>
<dbReference type="RefSeq" id="WP_058889818.1">
    <property type="nucleotide sequence ID" value="NZ_LQBL01000002.1"/>
</dbReference>
<sequence length="159" mass="16902">MSRVTADAGDRRHGPGRVILALYLVFVIGTVSRSAAQISTRFEQAPLAYSLSAVAAAVYVVALVSLSLRGRAAWWVSLVALSVELAGVLAVGTWSYLAPSMFPDQTVWSHYGQGYLFIPLVLPAAGLWWLLSARGARAVSHPAPDGESASMKGMTRGQT</sequence>
<feature type="transmembrane region" description="Helical" evidence="2">
    <location>
        <begin position="73"/>
        <end position="94"/>
    </location>
</feature>
<comment type="caution">
    <text evidence="3">The sequence shown here is derived from an EMBL/GenBank/DDBJ whole genome shotgun (WGS) entry which is preliminary data.</text>
</comment>
<protein>
    <recommendedName>
        <fullName evidence="5">Integral membrane protein</fullName>
    </recommendedName>
</protein>
<evidence type="ECO:0000313" key="3">
    <source>
        <dbReference type="EMBL" id="KUG59343.1"/>
    </source>
</evidence>
<keyword evidence="2" id="KW-0812">Transmembrane</keyword>
<reference evidence="3 4" key="1">
    <citation type="submission" date="2015-12" db="EMBL/GenBank/DDBJ databases">
        <title>Serinicoccus chungangenesis strain CD08_5 genome sequencing and assembly.</title>
        <authorList>
            <person name="Chander A.M."/>
            <person name="Kaur G."/>
            <person name="Nair G.R."/>
            <person name="Dhawan D.K."/>
            <person name="Kochhar R.K."/>
            <person name="Mayilraj S."/>
            <person name="Bhadada S.K."/>
        </authorList>
    </citation>
    <scope>NUCLEOTIDE SEQUENCE [LARGE SCALE GENOMIC DNA]</scope>
    <source>
        <strain evidence="3 4">CD08_5</strain>
    </source>
</reference>